<dbReference type="GO" id="GO:0003723">
    <property type="term" value="F:RNA binding"/>
    <property type="evidence" value="ECO:0007669"/>
    <property type="project" value="InterPro"/>
</dbReference>
<dbReference type="PANTHER" id="PTHR23114:SF17">
    <property type="entry name" value="M7GPPPN-MRNA HYDROLASE"/>
    <property type="match status" value="1"/>
</dbReference>
<organism evidence="4 5">
    <name type="scientific">Entamoeba histolytica</name>
    <dbReference type="NCBI Taxonomy" id="5759"/>
    <lineage>
        <taxon>Eukaryota</taxon>
        <taxon>Amoebozoa</taxon>
        <taxon>Evosea</taxon>
        <taxon>Archamoebae</taxon>
        <taxon>Mastigamoebida</taxon>
        <taxon>Entamoebidae</taxon>
        <taxon>Entamoeba</taxon>
    </lineage>
</organism>
<dbReference type="VEuPathDB" id="AmoebaDB:KM1_273660"/>
<reference evidence="4 5" key="1">
    <citation type="submission" date="2016-05" db="EMBL/GenBank/DDBJ databases">
        <title>First whole genome sequencing of Entamoeba histolytica HM1:IMSS-clone-6.</title>
        <authorList>
            <person name="Mukherjee Avik.K."/>
            <person name="Izumyama S."/>
            <person name="Nakada-Tsukui K."/>
            <person name="Nozaki T."/>
        </authorList>
    </citation>
    <scope>NUCLEOTIDE SEQUENCE [LARGE SCALE GENOMIC DNA]</scope>
    <source>
        <strain evidence="4 5">HM1:IMSS clone 6</strain>
    </source>
</reference>
<dbReference type="VEuPathDB" id="AmoebaDB:EHI_058810"/>
<dbReference type="AlphaFoldDB" id="A0A5K1UQV4"/>
<dbReference type="InterPro" id="IPR036189">
    <property type="entry name" value="DCP2_BoxA_sf"/>
</dbReference>
<feature type="domain" description="Nudix hydrolase" evidence="3">
    <location>
        <begin position="97"/>
        <end position="229"/>
    </location>
</feature>
<proteinExistence type="inferred from homology"/>
<comment type="similarity">
    <text evidence="2">Belongs to the Nudix hydrolase family. DCP2 subfamily.</text>
</comment>
<dbReference type="GO" id="GO:0000290">
    <property type="term" value="P:deadenylation-dependent decapping of nuclear-transcribed mRNA"/>
    <property type="evidence" value="ECO:0007669"/>
    <property type="project" value="TreeGrafter"/>
</dbReference>
<dbReference type="InterPro" id="IPR007722">
    <property type="entry name" value="DCP2_BoxA"/>
</dbReference>
<dbReference type="Pfam" id="PF00293">
    <property type="entry name" value="NUDIX"/>
    <property type="match status" value="1"/>
</dbReference>
<dbReference type="GO" id="GO:0030145">
    <property type="term" value="F:manganese ion binding"/>
    <property type="evidence" value="ECO:0007669"/>
    <property type="project" value="InterPro"/>
</dbReference>
<dbReference type="PROSITE" id="PS51462">
    <property type="entry name" value="NUDIX"/>
    <property type="match status" value="1"/>
</dbReference>
<comment type="caution">
    <text evidence="4">The sequence shown here is derived from an EMBL/GenBank/DDBJ whole genome shotgun (WGS) entry which is preliminary data.</text>
</comment>
<gene>
    <name evidence="4" type="ORF">CL6EHI_058810</name>
</gene>
<dbReference type="GO" id="GO:0000932">
    <property type="term" value="C:P-body"/>
    <property type="evidence" value="ECO:0007669"/>
    <property type="project" value="TreeGrafter"/>
</dbReference>
<dbReference type="SUPFAM" id="SSF55811">
    <property type="entry name" value="Nudix"/>
    <property type="match status" value="1"/>
</dbReference>
<dbReference type="Pfam" id="PF05026">
    <property type="entry name" value="DCP2"/>
    <property type="match status" value="1"/>
</dbReference>
<dbReference type="PANTHER" id="PTHR23114">
    <property type="entry name" value="M7GPPPN-MRNA HYDROLASE"/>
    <property type="match status" value="1"/>
</dbReference>
<accession>A0A5K1UQV4</accession>
<evidence type="ECO:0000313" key="4">
    <source>
        <dbReference type="EMBL" id="GAT96673.1"/>
    </source>
</evidence>
<dbReference type="InterPro" id="IPR000086">
    <property type="entry name" value="NUDIX_hydrolase_dom"/>
</dbReference>
<protein>
    <submittedName>
        <fullName evidence="4">mRNA decapping protein putative</fullName>
    </submittedName>
</protein>
<dbReference type="VEuPathDB" id="AmoebaDB:EHI8A_213290"/>
<dbReference type="VEuPathDB" id="AmoebaDB:EHI7A_179460"/>
<dbReference type="Gene3D" id="1.10.10.1050">
    <property type="entry name" value="Dcp2, box A domain"/>
    <property type="match status" value="1"/>
</dbReference>
<dbReference type="SUPFAM" id="SSF140586">
    <property type="entry name" value="Dcp2 domain-like"/>
    <property type="match status" value="1"/>
</dbReference>
<dbReference type="VEuPathDB" id="AmoebaDB:EHI5A_215270"/>
<evidence type="ECO:0000256" key="2">
    <source>
        <dbReference type="ARBA" id="ARBA00005279"/>
    </source>
</evidence>
<evidence type="ECO:0000256" key="1">
    <source>
        <dbReference type="ARBA" id="ARBA00004496"/>
    </source>
</evidence>
<dbReference type="OMA" id="QNENEMS"/>
<name>A0A5K1UQV4_ENTHI</name>
<evidence type="ECO:0000313" key="5">
    <source>
        <dbReference type="Proteomes" id="UP000078387"/>
    </source>
</evidence>
<dbReference type="GO" id="GO:0016787">
    <property type="term" value="F:hydrolase activity"/>
    <property type="evidence" value="ECO:0007669"/>
    <property type="project" value="InterPro"/>
</dbReference>
<dbReference type="EMBL" id="BDEQ01000001">
    <property type="protein sequence ID" value="GAT96673.1"/>
    <property type="molecule type" value="Genomic_DNA"/>
</dbReference>
<sequence length="232" mass="27491">MDTHVPIFTLSDVMNDLCARFVINNPVNEYNDSIRFLFLLELAHWYYMDNWTKKLNYLPMITDFKFFVETFVREVKWKTFDLKNVDIEVDKWKTYKSRISVVGALLLNESLTHVIRVRAPSSLHFSFPRGKMNLLEDPRFSCVRETKEETGITISIEQCKQEYSFVIESHKGVANHSTTYYVIPDIPMNSEFKPMCKEEIAEVKWELIDKIDAKETEKTRLKEIIEKIKKSR</sequence>
<comment type="subcellular location">
    <subcellularLocation>
        <location evidence="1">Cytoplasm</location>
    </subcellularLocation>
</comment>
<dbReference type="Gene3D" id="3.90.79.10">
    <property type="entry name" value="Nucleoside Triphosphate Pyrophosphohydrolase"/>
    <property type="match status" value="1"/>
</dbReference>
<dbReference type="InterPro" id="IPR015797">
    <property type="entry name" value="NUDIX_hydrolase-like_dom_sf"/>
</dbReference>
<dbReference type="SMART" id="SM01125">
    <property type="entry name" value="DCP2"/>
    <property type="match status" value="1"/>
</dbReference>
<dbReference type="Proteomes" id="UP000078387">
    <property type="component" value="Unassembled WGS sequence"/>
</dbReference>
<evidence type="ECO:0000259" key="3">
    <source>
        <dbReference type="PROSITE" id="PS51462"/>
    </source>
</evidence>